<dbReference type="PIRSF" id="PIRSF037379">
    <property type="entry name" value="Ubiquitin-related_modifier_1"/>
    <property type="match status" value="1"/>
</dbReference>
<name>A0A1R0GSM2_9FUNG</name>
<comment type="similarity">
    <text evidence="5 6">Belongs to the URM1 family.</text>
</comment>
<comment type="subcellular location">
    <subcellularLocation>
        <location evidence="5 6">Cytoplasm</location>
    </subcellularLocation>
</comment>
<dbReference type="AlphaFoldDB" id="A0A1R0GSM2"/>
<dbReference type="OrthoDB" id="10248987at2759"/>
<dbReference type="InterPro" id="IPR016155">
    <property type="entry name" value="Mopterin_synth/thiamin_S_b"/>
</dbReference>
<evidence type="ECO:0000256" key="3">
    <source>
        <dbReference type="ARBA" id="ARBA00022694"/>
    </source>
</evidence>
<keyword evidence="3 5" id="KW-0819">tRNA processing</keyword>
<reference evidence="7 8" key="1">
    <citation type="journal article" date="2016" name="Mol. Biol. Evol.">
        <title>Genome-Wide Survey of Gut Fungi (Harpellales) Reveals the First Horizontally Transferred Ubiquitin Gene from a Mosquito Host.</title>
        <authorList>
            <person name="Wang Y."/>
            <person name="White M.M."/>
            <person name="Kvist S."/>
            <person name="Moncalvo J.M."/>
        </authorList>
    </citation>
    <scope>NUCLEOTIDE SEQUENCE [LARGE SCALE GENOMIC DNA]</scope>
    <source>
        <strain evidence="7 8">ALG-7-W6</strain>
    </source>
</reference>
<dbReference type="Gene3D" id="3.10.20.30">
    <property type="match status" value="1"/>
</dbReference>
<dbReference type="GO" id="GO:0005829">
    <property type="term" value="C:cytosol"/>
    <property type="evidence" value="ECO:0007669"/>
    <property type="project" value="UniProtKB-UniRule"/>
</dbReference>
<dbReference type="PANTHER" id="PTHR14986">
    <property type="entry name" value="RURM1 PROTEIN"/>
    <property type="match status" value="1"/>
</dbReference>
<gene>
    <name evidence="5" type="primary">URM1</name>
    <name evidence="7" type="ORF">AYI68_g6004</name>
</gene>
<dbReference type="SUPFAM" id="SSF54285">
    <property type="entry name" value="MoaD/ThiS"/>
    <property type="match status" value="1"/>
</dbReference>
<dbReference type="GO" id="GO:0034227">
    <property type="term" value="P:tRNA thio-modification"/>
    <property type="evidence" value="ECO:0007669"/>
    <property type="project" value="UniProtKB-UniRule"/>
</dbReference>
<dbReference type="STRING" id="133383.A0A1R0GSM2"/>
<evidence type="ECO:0000256" key="6">
    <source>
        <dbReference type="RuleBase" id="RU361182"/>
    </source>
</evidence>
<dbReference type="GO" id="GO:0002098">
    <property type="term" value="P:tRNA wobble uridine modification"/>
    <property type="evidence" value="ECO:0007669"/>
    <property type="project" value="UniProtKB-UniRule"/>
</dbReference>
<keyword evidence="8" id="KW-1185">Reference proteome</keyword>
<dbReference type="InterPro" id="IPR012675">
    <property type="entry name" value="Beta-grasp_dom_sf"/>
</dbReference>
<protein>
    <recommendedName>
        <fullName evidence="5 6">Ubiquitin-related modifier 1</fullName>
    </recommendedName>
</protein>
<comment type="pathway">
    <text evidence="5 6">tRNA modification; 5-methoxycarbonylmethyl-2-thiouridine-tRNA biosynthesis.</text>
</comment>
<evidence type="ECO:0000256" key="4">
    <source>
        <dbReference type="ARBA" id="ARBA00022786"/>
    </source>
</evidence>
<accession>A0A1R0GSM2</accession>
<dbReference type="UniPathway" id="UPA00988"/>
<dbReference type="EMBL" id="LSSL01003981">
    <property type="protein sequence ID" value="OLY79912.1"/>
    <property type="molecule type" value="Genomic_DNA"/>
</dbReference>
<evidence type="ECO:0000256" key="2">
    <source>
        <dbReference type="ARBA" id="ARBA00022499"/>
    </source>
</evidence>
<sequence length="99" mass="11075">MKVTVEFSGGMELLFGGVAEESIEIPSEFDGKPACVRNLIFWLRENKLKEKDDLFIQGNTIRPGILVLINDTDWELEDGPNYSLQESDVVTFISTLHGG</sequence>
<dbReference type="HAMAP" id="MF_03048">
    <property type="entry name" value="Urm1"/>
    <property type="match status" value="1"/>
</dbReference>
<comment type="caution">
    <text evidence="7">The sequence shown here is derived from an EMBL/GenBank/DDBJ whole genome shotgun (WGS) entry which is preliminary data.</text>
</comment>
<keyword evidence="2 5" id="KW-1017">Isopeptide bond</keyword>
<evidence type="ECO:0000256" key="5">
    <source>
        <dbReference type="HAMAP-Rule" id="MF_03048"/>
    </source>
</evidence>
<feature type="cross-link" description="Glycyl lysine isopeptide (Gly-Lys) (interchain with K-? in acceptor proteins)" evidence="5">
    <location>
        <position position="99"/>
    </location>
</feature>
<evidence type="ECO:0000256" key="1">
    <source>
        <dbReference type="ARBA" id="ARBA00022490"/>
    </source>
</evidence>
<dbReference type="InterPro" id="IPR015221">
    <property type="entry name" value="Urm1"/>
</dbReference>
<evidence type="ECO:0000313" key="8">
    <source>
        <dbReference type="Proteomes" id="UP000187455"/>
    </source>
</evidence>
<dbReference type="GO" id="GO:0032447">
    <property type="term" value="P:protein urmylation"/>
    <property type="evidence" value="ECO:0007669"/>
    <property type="project" value="UniProtKB-UniRule"/>
</dbReference>
<keyword evidence="4 5" id="KW-0833">Ubl conjugation pathway</keyword>
<comment type="function">
    <text evidence="5">Acts as a sulfur carrier required for 2-thiolation of mcm(5)S(2)U at tRNA wobble positions of cytosolic tRNA(Lys), tRNA(Glu) and tRNA(Gln). Serves as sulfur donor in tRNA 2-thiolation reaction by being thiocarboxylated (-COSH) at its C-terminus by the MOCS3 homolog UBA4. The sulfur is then transferred to tRNA to form 2-thiolation of mcm(5)S(2)U. Prior mcm(5) tRNA modification by the elongator complex is required for 2-thiolation. Also acts as a ubiquitin-like protein (UBL) that is covalently conjugated via an isopeptide bond to lysine residues of target proteins such as AHP1. The thiocarboxylated form serves as substrate for conjugation and oxidative stress specifically induces the formation of UBL-protein conjugates.</text>
</comment>
<evidence type="ECO:0000313" key="7">
    <source>
        <dbReference type="EMBL" id="OLY79912.1"/>
    </source>
</evidence>
<dbReference type="CDD" id="cd01764">
    <property type="entry name" value="Ubl_Urm1"/>
    <property type="match status" value="1"/>
</dbReference>
<organism evidence="7 8">
    <name type="scientific">Smittium mucronatum</name>
    <dbReference type="NCBI Taxonomy" id="133383"/>
    <lineage>
        <taxon>Eukaryota</taxon>
        <taxon>Fungi</taxon>
        <taxon>Fungi incertae sedis</taxon>
        <taxon>Zoopagomycota</taxon>
        <taxon>Kickxellomycotina</taxon>
        <taxon>Harpellomycetes</taxon>
        <taxon>Harpellales</taxon>
        <taxon>Legeriomycetaceae</taxon>
        <taxon>Smittium</taxon>
    </lineage>
</organism>
<dbReference type="Proteomes" id="UP000187455">
    <property type="component" value="Unassembled WGS sequence"/>
</dbReference>
<feature type="modified residue" description="1-thioglycine" evidence="5">
    <location>
        <position position="99"/>
    </location>
</feature>
<comment type="PTM">
    <text evidence="5">C-terminal thiocarboxylation occurs in 2 steps, it is first acyl-adenylated (-COAMP) via the hesA/moeB/thiF part of UBA4, then thiocarboxylated (-COSH) via the rhodanese domain of UBA4.</text>
</comment>
<proteinExistence type="inferred from homology"/>
<keyword evidence="1 5" id="KW-0963">Cytoplasm</keyword>
<dbReference type="Pfam" id="PF09138">
    <property type="entry name" value="Urm1"/>
    <property type="match status" value="1"/>
</dbReference>